<feature type="transmembrane region" description="Helical" evidence="2">
    <location>
        <begin position="58"/>
        <end position="80"/>
    </location>
</feature>
<keyword evidence="2" id="KW-1133">Transmembrane helix</keyword>
<organism evidence="3 4">
    <name type="scientific">Streptomyces ambofaciens (strain ATCC 23877 / 3486 / DSM 40053 / JCM 4204 / NBRC 12836 / NRRL B-2516)</name>
    <dbReference type="NCBI Taxonomy" id="278992"/>
    <lineage>
        <taxon>Bacteria</taxon>
        <taxon>Bacillati</taxon>
        <taxon>Actinomycetota</taxon>
        <taxon>Actinomycetes</taxon>
        <taxon>Kitasatosporales</taxon>
        <taxon>Streptomycetaceae</taxon>
        <taxon>Streptomyces</taxon>
    </lineage>
</organism>
<name>A0A0K2AWH9_STRA7</name>
<feature type="transmembrane region" description="Helical" evidence="2">
    <location>
        <begin position="34"/>
        <end position="52"/>
    </location>
</feature>
<sequence length="205" mass="22169">MFRRDGPQGVVGVAGATENGPRSSHRHGTAARTTALLLLTAGVGFALGALTADGERRWWSGTVVAAIASVVAAVTLAAVWRRETRRARRFGLSTGQLFHLARDVRRGTPPTDPAARPAVLELLGRQRRALGFQRHKGYRRARTCLIILFSLLAVVQLTSGSYGSGALTLLWALFFLLGPLTLRRQERRLDAAERSLGLPAQSPPD</sequence>
<evidence type="ECO:0000313" key="4">
    <source>
        <dbReference type="Proteomes" id="UP000061018"/>
    </source>
</evidence>
<accession>A0A0K2AWH9</accession>
<dbReference type="Proteomes" id="UP000061018">
    <property type="component" value="Chromosome"/>
</dbReference>
<protein>
    <submittedName>
        <fullName evidence="3">Uncharacterized protein</fullName>
    </submittedName>
</protein>
<keyword evidence="2" id="KW-0812">Transmembrane</keyword>
<evidence type="ECO:0000256" key="1">
    <source>
        <dbReference type="SAM" id="MobiDB-lite"/>
    </source>
</evidence>
<reference evidence="4" key="1">
    <citation type="journal article" date="2015" name="J. Biotechnol.">
        <title>Complete genome sequence of Streptomyces ambofaciens ATCC 23877, the spiramycin producer.</title>
        <authorList>
            <person name="Thibessard A."/>
            <person name="Haas D."/>
            <person name="Gerbaud C."/>
            <person name="Aigle B."/>
            <person name="Lautru S."/>
            <person name="Pernodet J.L."/>
            <person name="Leblond P."/>
        </authorList>
    </citation>
    <scope>NUCLEOTIDE SEQUENCE [LARGE SCALE GENOMIC DNA]</scope>
    <source>
        <strain evidence="4">ATCC 23877 / 3486 / DSM 40053 / JCM 4204 / NBRC 12836 / NRRL B-2516</strain>
    </source>
</reference>
<feature type="region of interest" description="Disordered" evidence="1">
    <location>
        <begin position="1"/>
        <end position="29"/>
    </location>
</feature>
<dbReference type="RefSeq" id="WP_053134774.1">
    <property type="nucleotide sequence ID" value="NZ_CP012382.1"/>
</dbReference>
<evidence type="ECO:0000313" key="3">
    <source>
        <dbReference type="EMBL" id="AKZ57172.1"/>
    </source>
</evidence>
<proteinExistence type="predicted"/>
<dbReference type="AlphaFoldDB" id="A0A0K2AWH9"/>
<keyword evidence="2" id="KW-0472">Membrane</keyword>
<dbReference type="EMBL" id="CP012382">
    <property type="protein sequence ID" value="AKZ57172.1"/>
    <property type="molecule type" value="Genomic_DNA"/>
</dbReference>
<feature type="transmembrane region" description="Helical" evidence="2">
    <location>
        <begin position="165"/>
        <end position="182"/>
    </location>
</feature>
<gene>
    <name evidence="3" type="ORF">SAM23877_4127</name>
</gene>
<dbReference type="KEGG" id="samb:SAM23877_4127"/>
<feature type="transmembrane region" description="Helical" evidence="2">
    <location>
        <begin position="141"/>
        <end position="159"/>
    </location>
</feature>
<evidence type="ECO:0000256" key="2">
    <source>
        <dbReference type="SAM" id="Phobius"/>
    </source>
</evidence>